<evidence type="ECO:0000256" key="3">
    <source>
        <dbReference type="ARBA" id="ARBA00022475"/>
    </source>
</evidence>
<dbReference type="PANTHER" id="PTHR22777">
    <property type="entry name" value="HEMOLYSIN-RELATED"/>
    <property type="match status" value="1"/>
</dbReference>
<dbReference type="GO" id="GO:0005886">
    <property type="term" value="C:plasma membrane"/>
    <property type="evidence" value="ECO:0007669"/>
    <property type="project" value="UniProtKB-SubCell"/>
</dbReference>
<dbReference type="EMBL" id="LAZR01000264">
    <property type="protein sequence ID" value="KKN78349.1"/>
    <property type="molecule type" value="Genomic_DNA"/>
</dbReference>
<comment type="similarity">
    <text evidence="2">Belongs to the UPF0053 family.</text>
</comment>
<dbReference type="InterPro" id="IPR002550">
    <property type="entry name" value="CNNM"/>
</dbReference>
<dbReference type="PROSITE" id="PS51846">
    <property type="entry name" value="CNNM"/>
    <property type="match status" value="1"/>
</dbReference>
<evidence type="ECO:0000256" key="5">
    <source>
        <dbReference type="ARBA" id="ARBA00023122"/>
    </source>
</evidence>
<organism evidence="8">
    <name type="scientific">marine sediment metagenome</name>
    <dbReference type="NCBI Taxonomy" id="412755"/>
    <lineage>
        <taxon>unclassified sequences</taxon>
        <taxon>metagenomes</taxon>
        <taxon>ecological metagenomes</taxon>
    </lineage>
</organism>
<dbReference type="SUPFAM" id="SSF55060">
    <property type="entry name" value="GHMP Kinase, C-terminal domain"/>
    <property type="match status" value="1"/>
</dbReference>
<feature type="transmembrane region" description="Helical" evidence="6">
    <location>
        <begin position="206"/>
        <end position="225"/>
    </location>
</feature>
<evidence type="ECO:0000256" key="1">
    <source>
        <dbReference type="ARBA" id="ARBA00004651"/>
    </source>
</evidence>
<keyword evidence="4" id="KW-0677">Repeat</keyword>
<feature type="transmembrane region" description="Helical" evidence="6">
    <location>
        <begin position="146"/>
        <end position="171"/>
    </location>
</feature>
<feature type="domain" description="CNNM transmembrane" evidence="7">
    <location>
        <begin position="22"/>
        <end position="212"/>
    </location>
</feature>
<proteinExistence type="inferred from homology"/>
<keyword evidence="6" id="KW-0812">Transmembrane</keyword>
<accession>A0A0F9TGH6</accession>
<keyword evidence="6" id="KW-0472">Membrane</keyword>
<feature type="transmembrane region" description="Helical" evidence="6">
    <location>
        <begin position="82"/>
        <end position="106"/>
    </location>
</feature>
<keyword evidence="6" id="KW-1133">Transmembrane helix</keyword>
<comment type="subcellular location">
    <subcellularLocation>
        <location evidence="1">Cell membrane</location>
        <topology evidence="1">Multi-pass membrane protein</topology>
    </subcellularLocation>
</comment>
<dbReference type="PANTHER" id="PTHR22777:SF32">
    <property type="entry name" value="UPF0053 INNER MEMBRANE PROTEIN YFJD"/>
    <property type="match status" value="1"/>
</dbReference>
<evidence type="ECO:0000259" key="7">
    <source>
        <dbReference type="PROSITE" id="PS51846"/>
    </source>
</evidence>
<protein>
    <recommendedName>
        <fullName evidence="7">CNNM transmembrane domain-containing protein</fullName>
    </recommendedName>
</protein>
<evidence type="ECO:0000256" key="4">
    <source>
        <dbReference type="ARBA" id="ARBA00022737"/>
    </source>
</evidence>
<evidence type="ECO:0000256" key="2">
    <source>
        <dbReference type="ARBA" id="ARBA00006337"/>
    </source>
</evidence>
<keyword evidence="3" id="KW-1003">Cell membrane</keyword>
<comment type="caution">
    <text evidence="8">The sequence shown here is derived from an EMBL/GenBank/DDBJ whole genome shotgun (WGS) entry which is preliminary data.</text>
</comment>
<evidence type="ECO:0000256" key="6">
    <source>
        <dbReference type="SAM" id="Phobius"/>
    </source>
</evidence>
<dbReference type="InterPro" id="IPR036554">
    <property type="entry name" value="GHMP_kinase_C_sf"/>
</dbReference>
<name>A0A0F9TGH6_9ZZZZ</name>
<sequence>MYIPPLRPELGVLAQESGLDLGGGGLGLNIALLIISFLLFTFFTSMEAAVLTVSRVRVKHLASQGNRAARAIERIWEREDRFFAFVILGQNLFLILATALATAVAIDVAGQAGWGAAVAIVLLTVAAVIFGEMTPKIFAVRAAERYALVVGSLIQFAMMALMPLLAVIAFVPDVLSRLLLGKRLGQAPTVTEGELRMLIDIGAAEGVVGAQLAGAGLGGCMMILVRADALGRLMRRLRKCFYRPRGLSFDAFVCTPVSGAGLLGV</sequence>
<dbReference type="Pfam" id="PF01595">
    <property type="entry name" value="CNNM"/>
    <property type="match status" value="1"/>
</dbReference>
<dbReference type="Gene3D" id="3.30.70.3170">
    <property type="match status" value="1"/>
</dbReference>
<feature type="transmembrane region" description="Helical" evidence="6">
    <location>
        <begin position="112"/>
        <end position="134"/>
    </location>
</feature>
<gene>
    <name evidence="8" type="ORF">LCGC14_0350710</name>
</gene>
<evidence type="ECO:0000313" key="8">
    <source>
        <dbReference type="EMBL" id="KKN78349.1"/>
    </source>
</evidence>
<feature type="transmembrane region" description="Helical" evidence="6">
    <location>
        <begin position="30"/>
        <end position="53"/>
    </location>
</feature>
<keyword evidence="5" id="KW-0129">CBS domain</keyword>
<reference evidence="8" key="1">
    <citation type="journal article" date="2015" name="Nature">
        <title>Complex archaea that bridge the gap between prokaryotes and eukaryotes.</title>
        <authorList>
            <person name="Spang A."/>
            <person name="Saw J.H."/>
            <person name="Jorgensen S.L."/>
            <person name="Zaremba-Niedzwiedzka K."/>
            <person name="Martijn J."/>
            <person name="Lind A.E."/>
            <person name="van Eijk R."/>
            <person name="Schleper C."/>
            <person name="Guy L."/>
            <person name="Ettema T.J."/>
        </authorList>
    </citation>
    <scope>NUCLEOTIDE SEQUENCE</scope>
</reference>
<dbReference type="AlphaFoldDB" id="A0A0F9TGH6"/>